<gene>
    <name evidence="2" type="ORF">FB45DRAFT_1023444</name>
</gene>
<sequence>MVVLDKKRMGFGLIPSVALEKLFAATATDEAVPNIPQQLLLATCHSTPLSSCVSFNFTDYAHSSSSSRPSTLVTSVSLEPSMFHRESQFHSRLTLVSSPRCSGLHRTGRAAGNPGLHVDDGGTTRIRTHPGLIPRQCHL</sequence>
<accession>A0AAD7FUI4</accession>
<comment type="caution">
    <text evidence="2">The sequence shown here is derived from an EMBL/GenBank/DDBJ whole genome shotgun (WGS) entry which is preliminary data.</text>
</comment>
<organism evidence="2 3">
    <name type="scientific">Roridomyces roridus</name>
    <dbReference type="NCBI Taxonomy" id="1738132"/>
    <lineage>
        <taxon>Eukaryota</taxon>
        <taxon>Fungi</taxon>
        <taxon>Dikarya</taxon>
        <taxon>Basidiomycota</taxon>
        <taxon>Agaricomycotina</taxon>
        <taxon>Agaricomycetes</taxon>
        <taxon>Agaricomycetidae</taxon>
        <taxon>Agaricales</taxon>
        <taxon>Marasmiineae</taxon>
        <taxon>Mycenaceae</taxon>
        <taxon>Roridomyces</taxon>
    </lineage>
</organism>
<evidence type="ECO:0000313" key="3">
    <source>
        <dbReference type="Proteomes" id="UP001221142"/>
    </source>
</evidence>
<proteinExistence type="predicted"/>
<dbReference type="AlphaFoldDB" id="A0AAD7FUI4"/>
<evidence type="ECO:0000313" key="2">
    <source>
        <dbReference type="EMBL" id="KAJ7638670.1"/>
    </source>
</evidence>
<dbReference type="EMBL" id="JARKIF010000005">
    <property type="protein sequence ID" value="KAJ7638670.1"/>
    <property type="molecule type" value="Genomic_DNA"/>
</dbReference>
<dbReference type="Proteomes" id="UP001221142">
    <property type="component" value="Unassembled WGS sequence"/>
</dbReference>
<keyword evidence="3" id="KW-1185">Reference proteome</keyword>
<feature type="region of interest" description="Disordered" evidence="1">
    <location>
        <begin position="104"/>
        <end position="123"/>
    </location>
</feature>
<name>A0AAD7FUI4_9AGAR</name>
<reference evidence="2" key="1">
    <citation type="submission" date="2023-03" db="EMBL/GenBank/DDBJ databases">
        <title>Massive genome expansion in bonnet fungi (Mycena s.s.) driven by repeated elements and novel gene families across ecological guilds.</title>
        <authorList>
            <consortium name="Lawrence Berkeley National Laboratory"/>
            <person name="Harder C.B."/>
            <person name="Miyauchi S."/>
            <person name="Viragh M."/>
            <person name="Kuo A."/>
            <person name="Thoen E."/>
            <person name="Andreopoulos B."/>
            <person name="Lu D."/>
            <person name="Skrede I."/>
            <person name="Drula E."/>
            <person name="Henrissat B."/>
            <person name="Morin E."/>
            <person name="Kohler A."/>
            <person name="Barry K."/>
            <person name="LaButti K."/>
            <person name="Morin E."/>
            <person name="Salamov A."/>
            <person name="Lipzen A."/>
            <person name="Mereny Z."/>
            <person name="Hegedus B."/>
            <person name="Baldrian P."/>
            <person name="Stursova M."/>
            <person name="Weitz H."/>
            <person name="Taylor A."/>
            <person name="Grigoriev I.V."/>
            <person name="Nagy L.G."/>
            <person name="Martin F."/>
            <person name="Kauserud H."/>
        </authorList>
    </citation>
    <scope>NUCLEOTIDE SEQUENCE</scope>
    <source>
        <strain evidence="2">9284</strain>
    </source>
</reference>
<evidence type="ECO:0000256" key="1">
    <source>
        <dbReference type="SAM" id="MobiDB-lite"/>
    </source>
</evidence>
<protein>
    <submittedName>
        <fullName evidence="2">Uncharacterized protein</fullName>
    </submittedName>
</protein>